<feature type="transmembrane region" description="Helical" evidence="2">
    <location>
        <begin position="20"/>
        <end position="40"/>
    </location>
</feature>
<reference evidence="3 4" key="1">
    <citation type="submission" date="2024-10" db="EMBL/GenBank/DDBJ databases">
        <authorList>
            <person name="Kim D."/>
        </authorList>
    </citation>
    <scope>NUCLEOTIDE SEQUENCE [LARGE SCALE GENOMIC DNA]</scope>
    <source>
        <strain evidence="3">BH-2024</strain>
    </source>
</reference>
<protein>
    <submittedName>
        <fullName evidence="3">Uncharacterized protein</fullName>
    </submittedName>
</protein>
<feature type="compositionally biased region" description="Basic and acidic residues" evidence="1">
    <location>
        <begin position="73"/>
        <end position="82"/>
    </location>
</feature>
<dbReference type="AlphaFoldDB" id="A0ABD2JPC3"/>
<organism evidence="3 4">
    <name type="scientific">Heterodera trifolii</name>
    <dbReference type="NCBI Taxonomy" id="157864"/>
    <lineage>
        <taxon>Eukaryota</taxon>
        <taxon>Metazoa</taxon>
        <taxon>Ecdysozoa</taxon>
        <taxon>Nematoda</taxon>
        <taxon>Chromadorea</taxon>
        <taxon>Rhabditida</taxon>
        <taxon>Tylenchina</taxon>
        <taxon>Tylenchomorpha</taxon>
        <taxon>Tylenchoidea</taxon>
        <taxon>Heteroderidae</taxon>
        <taxon>Heteroderinae</taxon>
        <taxon>Heterodera</taxon>
    </lineage>
</organism>
<proteinExistence type="predicted"/>
<evidence type="ECO:0000256" key="1">
    <source>
        <dbReference type="SAM" id="MobiDB-lite"/>
    </source>
</evidence>
<sequence length="98" mass="11371">MSFAYGKSIQQNGGPNRVTFILRKGAIFFTGMVIGTVVVFKAFNPTRPFDEAAERGKRELLEKYTEEYNALQEELRQAEEQQRNGGMPKRRKRERLSR</sequence>
<accession>A0ABD2JPC3</accession>
<feature type="compositionally biased region" description="Basic residues" evidence="1">
    <location>
        <begin position="88"/>
        <end position="98"/>
    </location>
</feature>
<dbReference type="Proteomes" id="UP001620626">
    <property type="component" value="Unassembled WGS sequence"/>
</dbReference>
<evidence type="ECO:0000256" key="2">
    <source>
        <dbReference type="SAM" id="Phobius"/>
    </source>
</evidence>
<evidence type="ECO:0000313" key="4">
    <source>
        <dbReference type="Proteomes" id="UP001620626"/>
    </source>
</evidence>
<dbReference type="EMBL" id="JBICBT010000924">
    <property type="protein sequence ID" value="KAL3092303.1"/>
    <property type="molecule type" value="Genomic_DNA"/>
</dbReference>
<keyword evidence="4" id="KW-1185">Reference proteome</keyword>
<name>A0ABD2JPC3_9BILA</name>
<keyword evidence="2" id="KW-0472">Membrane</keyword>
<evidence type="ECO:0000313" key="3">
    <source>
        <dbReference type="EMBL" id="KAL3092303.1"/>
    </source>
</evidence>
<comment type="caution">
    <text evidence="3">The sequence shown here is derived from an EMBL/GenBank/DDBJ whole genome shotgun (WGS) entry which is preliminary data.</text>
</comment>
<feature type="region of interest" description="Disordered" evidence="1">
    <location>
        <begin position="73"/>
        <end position="98"/>
    </location>
</feature>
<keyword evidence="2" id="KW-1133">Transmembrane helix</keyword>
<gene>
    <name evidence="3" type="ORF">niasHT_028181</name>
</gene>
<keyword evidence="2" id="KW-0812">Transmembrane</keyword>